<feature type="transmembrane region" description="Helical" evidence="9">
    <location>
        <begin position="57"/>
        <end position="73"/>
    </location>
</feature>
<dbReference type="PANTHER" id="PTHR35011:SF2">
    <property type="entry name" value="2,3-DIKETO-L-GULONATE TRAP TRANSPORTER SMALL PERMEASE PROTEIN YIAM"/>
    <property type="match status" value="1"/>
</dbReference>
<accession>A0A433HFJ3</accession>
<dbReference type="InterPro" id="IPR055348">
    <property type="entry name" value="DctQ"/>
</dbReference>
<dbReference type="EMBL" id="RYZZ01000030">
    <property type="protein sequence ID" value="RUQ27107.1"/>
    <property type="molecule type" value="Genomic_DNA"/>
</dbReference>
<evidence type="ECO:0000256" key="7">
    <source>
        <dbReference type="ARBA" id="ARBA00023136"/>
    </source>
</evidence>
<organism evidence="11 12">
    <name type="scientific">Peribacillus cavernae</name>
    <dbReference type="NCBI Taxonomy" id="1674310"/>
    <lineage>
        <taxon>Bacteria</taxon>
        <taxon>Bacillati</taxon>
        <taxon>Bacillota</taxon>
        <taxon>Bacilli</taxon>
        <taxon>Bacillales</taxon>
        <taxon>Bacillaceae</taxon>
        <taxon>Peribacillus</taxon>
    </lineage>
</organism>
<keyword evidence="3" id="KW-1003">Cell membrane</keyword>
<evidence type="ECO:0000313" key="11">
    <source>
        <dbReference type="EMBL" id="RUQ27107.1"/>
    </source>
</evidence>
<evidence type="ECO:0000256" key="4">
    <source>
        <dbReference type="ARBA" id="ARBA00022519"/>
    </source>
</evidence>
<keyword evidence="12" id="KW-1185">Reference proteome</keyword>
<reference evidence="11 12" key="1">
    <citation type="submission" date="2018-12" db="EMBL/GenBank/DDBJ databases">
        <title>Bacillus chawlae sp. nov., Bacillus glennii sp. nov., and Bacillus saganii sp. nov. Isolated from the Vehicle Assembly Building at Kennedy Space Center where the Viking Spacecraft were Assembled.</title>
        <authorList>
            <person name="Seuylemezian A."/>
            <person name="Vaishampayan P."/>
        </authorList>
    </citation>
    <scope>NUCLEOTIDE SEQUENCE [LARGE SCALE GENOMIC DNA]</scope>
    <source>
        <strain evidence="11 12">L5</strain>
    </source>
</reference>
<keyword evidence="6 9" id="KW-1133">Transmembrane helix</keyword>
<evidence type="ECO:0000256" key="3">
    <source>
        <dbReference type="ARBA" id="ARBA00022475"/>
    </source>
</evidence>
<comment type="similarity">
    <text evidence="8">Belongs to the TRAP transporter small permease family.</text>
</comment>
<keyword evidence="7 9" id="KW-0472">Membrane</keyword>
<protein>
    <submittedName>
        <fullName evidence="11">TRAP transporter small permease</fullName>
    </submittedName>
</protein>
<keyword evidence="4" id="KW-0997">Cell inner membrane</keyword>
<evidence type="ECO:0000256" key="9">
    <source>
        <dbReference type="SAM" id="Phobius"/>
    </source>
</evidence>
<feature type="transmembrane region" description="Helical" evidence="9">
    <location>
        <begin position="94"/>
        <end position="115"/>
    </location>
</feature>
<feature type="transmembrane region" description="Helical" evidence="9">
    <location>
        <begin position="135"/>
        <end position="156"/>
    </location>
</feature>
<dbReference type="InterPro" id="IPR007387">
    <property type="entry name" value="TRAP_DctQ"/>
</dbReference>
<evidence type="ECO:0000259" key="10">
    <source>
        <dbReference type="Pfam" id="PF04290"/>
    </source>
</evidence>
<evidence type="ECO:0000256" key="8">
    <source>
        <dbReference type="ARBA" id="ARBA00038436"/>
    </source>
</evidence>
<name>A0A433HFJ3_9BACI</name>
<sequence>MFYKGGKIVAKISAFLENLLNIILALALAIMVVLVFGNVILRYFFNSGITWSEEMSRYLFVWLTFLGAIGAYQNKEHLGVDMVVKRLSKRMKKIVLVISDLLIIFVLLLILDGSWKMTVLNLHSVTPAVGMPLSLVYGTGILVSVSMGIITINNLYRIIFNKIADDELIIINDSEEMITIHDENLGKEEKQA</sequence>
<comment type="caution">
    <text evidence="11">The sequence shown here is derived from an EMBL/GenBank/DDBJ whole genome shotgun (WGS) entry which is preliminary data.</text>
</comment>
<keyword evidence="5 9" id="KW-0812">Transmembrane</keyword>
<dbReference type="Proteomes" id="UP000267430">
    <property type="component" value="Unassembled WGS sequence"/>
</dbReference>
<keyword evidence="2" id="KW-0813">Transport</keyword>
<evidence type="ECO:0000256" key="2">
    <source>
        <dbReference type="ARBA" id="ARBA00022448"/>
    </source>
</evidence>
<evidence type="ECO:0000256" key="6">
    <source>
        <dbReference type="ARBA" id="ARBA00022989"/>
    </source>
</evidence>
<gene>
    <name evidence="11" type="ORF">ELQ35_17300</name>
</gene>
<dbReference type="GO" id="GO:0015740">
    <property type="term" value="P:C4-dicarboxylate transport"/>
    <property type="evidence" value="ECO:0007669"/>
    <property type="project" value="TreeGrafter"/>
</dbReference>
<dbReference type="GO" id="GO:0005886">
    <property type="term" value="C:plasma membrane"/>
    <property type="evidence" value="ECO:0007669"/>
    <property type="project" value="UniProtKB-SubCell"/>
</dbReference>
<feature type="transmembrane region" description="Helical" evidence="9">
    <location>
        <begin position="20"/>
        <end position="45"/>
    </location>
</feature>
<dbReference type="GO" id="GO:0022857">
    <property type="term" value="F:transmembrane transporter activity"/>
    <property type="evidence" value="ECO:0007669"/>
    <property type="project" value="TreeGrafter"/>
</dbReference>
<evidence type="ECO:0000256" key="1">
    <source>
        <dbReference type="ARBA" id="ARBA00004429"/>
    </source>
</evidence>
<dbReference type="Pfam" id="PF04290">
    <property type="entry name" value="DctQ"/>
    <property type="match status" value="1"/>
</dbReference>
<feature type="domain" description="Tripartite ATP-independent periplasmic transporters DctQ component" evidence="10">
    <location>
        <begin position="31"/>
        <end position="159"/>
    </location>
</feature>
<comment type="subcellular location">
    <subcellularLocation>
        <location evidence="1">Cell inner membrane</location>
        <topology evidence="1">Multi-pass membrane protein</topology>
    </subcellularLocation>
</comment>
<dbReference type="OrthoDB" id="9815614at2"/>
<dbReference type="AlphaFoldDB" id="A0A433HFJ3"/>
<evidence type="ECO:0000256" key="5">
    <source>
        <dbReference type="ARBA" id="ARBA00022692"/>
    </source>
</evidence>
<dbReference type="PANTHER" id="PTHR35011">
    <property type="entry name" value="2,3-DIKETO-L-GULONATE TRAP TRANSPORTER SMALL PERMEASE PROTEIN YIAM"/>
    <property type="match status" value="1"/>
</dbReference>
<proteinExistence type="inferred from homology"/>
<evidence type="ECO:0000313" key="12">
    <source>
        <dbReference type="Proteomes" id="UP000267430"/>
    </source>
</evidence>